<proteinExistence type="predicted"/>
<dbReference type="AlphaFoldDB" id="A0A0L6JKV1"/>
<dbReference type="Proteomes" id="UP000036923">
    <property type="component" value="Unassembled WGS sequence"/>
</dbReference>
<gene>
    <name evidence="1" type="ORF">Bccel_1652</name>
</gene>
<dbReference type="STRING" id="398512.Bccel_1652"/>
<accession>A0A0L6JKV1</accession>
<keyword evidence="2" id="KW-1185">Reference proteome</keyword>
<evidence type="ECO:0000313" key="1">
    <source>
        <dbReference type="EMBL" id="KNY26390.1"/>
    </source>
</evidence>
<organism evidence="1 2">
    <name type="scientific">Pseudobacteroides cellulosolvens ATCC 35603 = DSM 2933</name>
    <dbReference type="NCBI Taxonomy" id="398512"/>
    <lineage>
        <taxon>Bacteria</taxon>
        <taxon>Bacillati</taxon>
        <taxon>Bacillota</taxon>
        <taxon>Clostridia</taxon>
        <taxon>Eubacteriales</taxon>
        <taxon>Oscillospiraceae</taxon>
        <taxon>Pseudobacteroides</taxon>
    </lineage>
</organism>
<sequence length="53" mass="6471">MPEFDIMLYNYDEFISSGVFKTYPYNLDKGLCIYRGWMLKPDKYKELYEKLIS</sequence>
<comment type="caution">
    <text evidence="1">The sequence shown here is derived from an EMBL/GenBank/DDBJ whole genome shotgun (WGS) entry which is preliminary data.</text>
</comment>
<name>A0A0L6JKV1_9FIRM</name>
<protein>
    <submittedName>
        <fullName evidence="1">Uncharacterized protein</fullName>
    </submittedName>
</protein>
<evidence type="ECO:0000313" key="2">
    <source>
        <dbReference type="Proteomes" id="UP000036923"/>
    </source>
</evidence>
<reference evidence="2" key="1">
    <citation type="submission" date="2015-07" db="EMBL/GenBank/DDBJ databases">
        <title>Near-Complete Genome Sequence of the Cellulolytic Bacterium Bacteroides (Pseudobacteroides) cellulosolvens ATCC 35603.</title>
        <authorList>
            <person name="Dassa B."/>
            <person name="Utturkar S.M."/>
            <person name="Klingeman D.M."/>
            <person name="Hurt R.A."/>
            <person name="Keller M."/>
            <person name="Xu J."/>
            <person name="Reddy Y.H.K."/>
            <person name="Borovok I."/>
            <person name="Grinberg I.R."/>
            <person name="Lamed R."/>
            <person name="Zhivin O."/>
            <person name="Bayer E.A."/>
            <person name="Brown S.D."/>
        </authorList>
    </citation>
    <scope>NUCLEOTIDE SEQUENCE [LARGE SCALE GENOMIC DNA]</scope>
    <source>
        <strain evidence="2">DSM 2933</strain>
    </source>
</reference>
<dbReference type="EMBL" id="LGTC01000001">
    <property type="protein sequence ID" value="KNY26390.1"/>
    <property type="molecule type" value="Genomic_DNA"/>
</dbReference>